<evidence type="ECO:0000313" key="2">
    <source>
        <dbReference type="EMBL" id="ODM89604.1"/>
    </source>
</evidence>
<gene>
    <name evidence="2" type="ORF">Ocin01_17079</name>
</gene>
<feature type="signal peptide" evidence="1">
    <location>
        <begin position="1"/>
        <end position="29"/>
    </location>
</feature>
<name>A0A1D2M9N8_ORCCI</name>
<reference evidence="2 3" key="1">
    <citation type="journal article" date="2016" name="Genome Biol. Evol.">
        <title>Gene Family Evolution Reflects Adaptation to Soil Environmental Stressors in the Genome of the Collembolan Orchesella cincta.</title>
        <authorList>
            <person name="Faddeeva-Vakhrusheva A."/>
            <person name="Derks M.F."/>
            <person name="Anvar S.Y."/>
            <person name="Agamennone V."/>
            <person name="Suring W."/>
            <person name="Smit S."/>
            <person name="van Straalen N.M."/>
            <person name="Roelofs D."/>
        </authorList>
    </citation>
    <scope>NUCLEOTIDE SEQUENCE [LARGE SCALE GENOMIC DNA]</scope>
    <source>
        <tissue evidence="2">Mixed pool</tissue>
    </source>
</reference>
<protein>
    <submittedName>
        <fullName evidence="2">Uncharacterized protein</fullName>
    </submittedName>
</protein>
<keyword evidence="3" id="KW-1185">Reference proteome</keyword>
<dbReference type="Proteomes" id="UP000094527">
    <property type="component" value="Unassembled WGS sequence"/>
</dbReference>
<evidence type="ECO:0000313" key="3">
    <source>
        <dbReference type="Proteomes" id="UP000094527"/>
    </source>
</evidence>
<dbReference type="AlphaFoldDB" id="A0A1D2M9N8"/>
<feature type="chain" id="PRO_5008903680" evidence="1">
    <location>
        <begin position="30"/>
        <end position="171"/>
    </location>
</feature>
<dbReference type="EMBL" id="LJIJ01002511">
    <property type="protein sequence ID" value="ODM89604.1"/>
    <property type="molecule type" value="Genomic_DNA"/>
</dbReference>
<organism evidence="2 3">
    <name type="scientific">Orchesella cincta</name>
    <name type="common">Springtail</name>
    <name type="synonym">Podura cincta</name>
    <dbReference type="NCBI Taxonomy" id="48709"/>
    <lineage>
        <taxon>Eukaryota</taxon>
        <taxon>Metazoa</taxon>
        <taxon>Ecdysozoa</taxon>
        <taxon>Arthropoda</taxon>
        <taxon>Hexapoda</taxon>
        <taxon>Collembola</taxon>
        <taxon>Entomobryomorpha</taxon>
        <taxon>Entomobryoidea</taxon>
        <taxon>Orchesellidae</taxon>
        <taxon>Orchesellinae</taxon>
        <taxon>Orchesella</taxon>
    </lineage>
</organism>
<evidence type="ECO:0000256" key="1">
    <source>
        <dbReference type="SAM" id="SignalP"/>
    </source>
</evidence>
<comment type="caution">
    <text evidence="2">The sequence shown here is derived from an EMBL/GenBank/DDBJ whole genome shotgun (WGS) entry which is preliminary data.</text>
</comment>
<sequence>MFNFSSKFAWANVLSLALVFSSLSPSVSGLSCWECDDNYEGKVDNYRRCWWDGGNGPSKPCDIPNGMCVSECVFELYTDIARDYSRQTCSNDTSIVGEPGKCGKGEKQINPELKLTLTVCSCTTDDCNRKLSCYEEHNTEIPTTAGTTPTGGGVFRFGLLGIAVLVISLVA</sequence>
<proteinExistence type="predicted"/>
<dbReference type="PROSITE" id="PS51257">
    <property type="entry name" value="PROKAR_LIPOPROTEIN"/>
    <property type="match status" value="1"/>
</dbReference>
<accession>A0A1D2M9N8</accession>
<keyword evidence="1" id="KW-0732">Signal</keyword>